<dbReference type="EMBL" id="UINC01067354">
    <property type="protein sequence ID" value="SVB98947.1"/>
    <property type="molecule type" value="Genomic_DNA"/>
</dbReference>
<evidence type="ECO:0000256" key="2">
    <source>
        <dbReference type="ARBA" id="ARBA00023295"/>
    </source>
</evidence>
<dbReference type="InterPro" id="IPR036452">
    <property type="entry name" value="Ribo_hydro-like"/>
</dbReference>
<evidence type="ECO:0000259" key="3">
    <source>
        <dbReference type="Pfam" id="PF01156"/>
    </source>
</evidence>
<gene>
    <name evidence="4" type="ORF">METZ01_LOCUS251801</name>
</gene>
<dbReference type="InterPro" id="IPR023186">
    <property type="entry name" value="IUNH"/>
</dbReference>
<proteinExistence type="predicted"/>
<dbReference type="PANTHER" id="PTHR12304">
    <property type="entry name" value="INOSINE-URIDINE PREFERRING NUCLEOSIDE HYDROLASE"/>
    <property type="match status" value="1"/>
</dbReference>
<dbReference type="GO" id="GO:0006152">
    <property type="term" value="P:purine nucleoside catabolic process"/>
    <property type="evidence" value="ECO:0007669"/>
    <property type="project" value="TreeGrafter"/>
</dbReference>
<dbReference type="SUPFAM" id="SSF53590">
    <property type="entry name" value="Nucleoside hydrolase"/>
    <property type="match status" value="1"/>
</dbReference>
<feature type="domain" description="Inosine/uridine-preferring nucleoside hydrolase" evidence="3">
    <location>
        <begin position="25"/>
        <end position="263"/>
    </location>
</feature>
<dbReference type="AlphaFoldDB" id="A0A382II80"/>
<keyword evidence="2" id="KW-0326">Glycosidase</keyword>
<dbReference type="GO" id="GO:0005829">
    <property type="term" value="C:cytosol"/>
    <property type="evidence" value="ECO:0007669"/>
    <property type="project" value="TreeGrafter"/>
</dbReference>
<sequence length="306" mass="34291">MPRSFPPVASLETRLAWPSDPVDMVLDTDTYNEIDDQFALVYALLSVERMRVQAVYAAPFYNERSESPGEGMKKSYEEINRILRLMKRDSNGFVFKGSESWLPDDNTAVRSPAVDDLISRARQRRNTPLYVVGIGAITNIVSAILAAPDIRDNIVVLWLGGHPLGWRHTNEFNLQGDPTASRLLFDCGVPVVLFPCINVAEALTTTQAELDKHVRGSGEIGAYLCDIFEHYEHGDLVSPGSSKVIWDLAPLGWLVNRAWFETGLTNSPILARDLTWSHDITRHPVRVATRIRRDGVFSDLFGKLNL</sequence>
<protein>
    <recommendedName>
        <fullName evidence="3">Inosine/uridine-preferring nucleoside hydrolase domain-containing protein</fullName>
    </recommendedName>
</protein>
<keyword evidence="1" id="KW-0378">Hydrolase</keyword>
<evidence type="ECO:0000313" key="4">
    <source>
        <dbReference type="EMBL" id="SVB98947.1"/>
    </source>
</evidence>
<organism evidence="4">
    <name type="scientific">marine metagenome</name>
    <dbReference type="NCBI Taxonomy" id="408172"/>
    <lineage>
        <taxon>unclassified sequences</taxon>
        <taxon>metagenomes</taxon>
        <taxon>ecological metagenomes</taxon>
    </lineage>
</organism>
<accession>A0A382II80</accession>
<dbReference type="Pfam" id="PF01156">
    <property type="entry name" value="IU_nuc_hydro"/>
    <property type="match status" value="1"/>
</dbReference>
<dbReference type="InterPro" id="IPR001910">
    <property type="entry name" value="Inosine/uridine_hydrolase_dom"/>
</dbReference>
<dbReference type="Gene3D" id="3.90.245.10">
    <property type="entry name" value="Ribonucleoside hydrolase-like"/>
    <property type="match status" value="1"/>
</dbReference>
<name>A0A382II80_9ZZZZ</name>
<reference evidence="4" key="1">
    <citation type="submission" date="2018-05" db="EMBL/GenBank/DDBJ databases">
        <authorList>
            <person name="Lanie J.A."/>
            <person name="Ng W.-L."/>
            <person name="Kazmierczak K.M."/>
            <person name="Andrzejewski T.M."/>
            <person name="Davidsen T.M."/>
            <person name="Wayne K.J."/>
            <person name="Tettelin H."/>
            <person name="Glass J.I."/>
            <person name="Rusch D."/>
            <person name="Podicherti R."/>
            <person name="Tsui H.-C.T."/>
            <person name="Winkler M.E."/>
        </authorList>
    </citation>
    <scope>NUCLEOTIDE SEQUENCE</scope>
</reference>
<dbReference type="PANTHER" id="PTHR12304:SF4">
    <property type="entry name" value="URIDINE NUCLEOSIDASE"/>
    <property type="match status" value="1"/>
</dbReference>
<dbReference type="GO" id="GO:0008477">
    <property type="term" value="F:purine nucleosidase activity"/>
    <property type="evidence" value="ECO:0007669"/>
    <property type="project" value="TreeGrafter"/>
</dbReference>
<evidence type="ECO:0000256" key="1">
    <source>
        <dbReference type="ARBA" id="ARBA00022801"/>
    </source>
</evidence>